<dbReference type="Proteomes" id="UP001501742">
    <property type="component" value="Unassembled WGS sequence"/>
</dbReference>
<evidence type="ECO:0000313" key="2">
    <source>
        <dbReference type="Proteomes" id="UP001501742"/>
    </source>
</evidence>
<gene>
    <name evidence="1" type="ORF">GCM10009627_15510</name>
</gene>
<name>A0ABP4K328_9MICO</name>
<organism evidence="1 2">
    <name type="scientific">Curtobacterium herbarum</name>
    <dbReference type="NCBI Taxonomy" id="150122"/>
    <lineage>
        <taxon>Bacteria</taxon>
        <taxon>Bacillati</taxon>
        <taxon>Actinomycetota</taxon>
        <taxon>Actinomycetes</taxon>
        <taxon>Micrococcales</taxon>
        <taxon>Microbacteriaceae</taxon>
        <taxon>Curtobacterium</taxon>
    </lineage>
</organism>
<proteinExistence type="predicted"/>
<comment type="caution">
    <text evidence="1">The sequence shown here is derived from an EMBL/GenBank/DDBJ whole genome shotgun (WGS) entry which is preliminary data.</text>
</comment>
<dbReference type="EMBL" id="BAAAJX010000005">
    <property type="protein sequence ID" value="GAA1493205.1"/>
    <property type="molecule type" value="Genomic_DNA"/>
</dbReference>
<evidence type="ECO:0000313" key="1">
    <source>
        <dbReference type="EMBL" id="GAA1493205.1"/>
    </source>
</evidence>
<reference evidence="2" key="1">
    <citation type="journal article" date="2019" name="Int. J. Syst. Evol. Microbiol.">
        <title>The Global Catalogue of Microorganisms (GCM) 10K type strain sequencing project: providing services to taxonomists for standard genome sequencing and annotation.</title>
        <authorList>
            <consortium name="The Broad Institute Genomics Platform"/>
            <consortium name="The Broad Institute Genome Sequencing Center for Infectious Disease"/>
            <person name="Wu L."/>
            <person name="Ma J."/>
        </authorList>
    </citation>
    <scope>NUCLEOTIDE SEQUENCE [LARGE SCALE GENOMIC DNA]</scope>
    <source>
        <strain evidence="2">JCM 12140</strain>
    </source>
</reference>
<evidence type="ECO:0008006" key="3">
    <source>
        <dbReference type="Google" id="ProtNLM"/>
    </source>
</evidence>
<dbReference type="RefSeq" id="WP_204610539.1">
    <property type="nucleotide sequence ID" value="NZ_BAAAJX010000005.1"/>
</dbReference>
<sequence>MTTNSPSQRVHRFDVVAANELPEMNRLQRSFFSKHYRPQFLAGDAIDVDGQFGYPVVMLHELLAEWDVDPKTAMEGAARIIDAYPKSVAKSKARQCLADMHYLREEWADALTLTYGFRRLVAFVGLSDVLPPRADAWEVMRWGSSNITKAGWQNLDAALDDLQRTLDSFHDEHGISIIGHFWRRLHANETTEAIAQSLYDLIGSDYSVDQIVHLIEHGRTVGSYPLIAFEGFAGYERPIPATWNRSNPYAFEGLIRALCRPLFRESENRAREAAGLPRVGEGLVSEIRLLHQLRAAFPDERIDHQARPSWLAPQSLDMVLRGRNVAIEYQGAQHSRPVEFFGGTKAFERQQQRDATKRWLCAAHGMTLLEVHPDYLLDDIIGAVRRALE</sequence>
<keyword evidence="2" id="KW-1185">Reference proteome</keyword>
<accession>A0ABP4K328</accession>
<protein>
    <recommendedName>
        <fullName evidence="3">DUF559 domain-containing protein</fullName>
    </recommendedName>
</protein>
<dbReference type="Gene3D" id="3.40.960.10">
    <property type="entry name" value="VSR Endonuclease"/>
    <property type="match status" value="1"/>
</dbReference>